<proteinExistence type="predicted"/>
<evidence type="ECO:0000256" key="1">
    <source>
        <dbReference type="SAM" id="MobiDB-lite"/>
    </source>
</evidence>
<feature type="compositionally biased region" description="Low complexity" evidence="1">
    <location>
        <begin position="10"/>
        <end position="50"/>
    </location>
</feature>
<name>A0A937URZ5_9ACTN</name>
<comment type="caution">
    <text evidence="2">The sequence shown here is derived from an EMBL/GenBank/DDBJ whole genome shotgun (WGS) entry which is preliminary data.</text>
</comment>
<evidence type="ECO:0000313" key="3">
    <source>
        <dbReference type="Proteomes" id="UP000604475"/>
    </source>
</evidence>
<reference evidence="2" key="1">
    <citation type="submission" date="2020-12" db="EMBL/GenBank/DDBJ databases">
        <title>Genomic characterization of non-nitrogen-fixing Frankia strains.</title>
        <authorList>
            <person name="Carlos-Shanley C."/>
            <person name="Guerra T."/>
            <person name="Hahn D."/>
        </authorList>
    </citation>
    <scope>NUCLEOTIDE SEQUENCE</scope>
    <source>
        <strain evidence="2">CN6</strain>
    </source>
</reference>
<keyword evidence="3" id="KW-1185">Reference proteome</keyword>
<organism evidence="2 3">
    <name type="scientific">Frankia nepalensis</name>
    <dbReference type="NCBI Taxonomy" id="1836974"/>
    <lineage>
        <taxon>Bacteria</taxon>
        <taxon>Bacillati</taxon>
        <taxon>Actinomycetota</taxon>
        <taxon>Actinomycetes</taxon>
        <taxon>Frankiales</taxon>
        <taxon>Frankiaceae</taxon>
        <taxon>Frankia</taxon>
    </lineage>
</organism>
<accession>A0A937URZ5</accession>
<protein>
    <submittedName>
        <fullName evidence="2">DUF2599 domain-containing protein</fullName>
    </submittedName>
</protein>
<feature type="compositionally biased region" description="Polar residues" evidence="1">
    <location>
        <begin position="194"/>
        <end position="203"/>
    </location>
</feature>
<dbReference type="EMBL" id="JAEACQ010000236">
    <property type="protein sequence ID" value="MBL7629745.1"/>
    <property type="molecule type" value="Genomic_DNA"/>
</dbReference>
<dbReference type="AlphaFoldDB" id="A0A937URZ5"/>
<gene>
    <name evidence="2" type="ORF">I7412_21735</name>
</gene>
<feature type="region of interest" description="Disordered" evidence="1">
    <location>
        <begin position="174"/>
        <end position="203"/>
    </location>
</feature>
<dbReference type="Proteomes" id="UP000604475">
    <property type="component" value="Unassembled WGS sequence"/>
</dbReference>
<evidence type="ECO:0000313" key="2">
    <source>
        <dbReference type="EMBL" id="MBL7629745.1"/>
    </source>
</evidence>
<sequence length="203" mass="21252">MLSACGLDNAVSSEAAAPSSEPPGTSATPAASPAPGAAPTPSATAAVAGAPEDGSPFCGASRYVEEITVQRWPSGDFRVSLRPTDDARHTRDRDDATDVMWQAIRRCLTPSAGFTGLDGPVGESLRDQLRCHEAYALVPALGSAERYATGETFDVESWRPTPGRSRWYSTKCGNTLGTAPSGQSQTFRPDGVQPGQTVTGEHE</sequence>
<feature type="compositionally biased region" description="Polar residues" evidence="1">
    <location>
        <begin position="174"/>
        <end position="187"/>
    </location>
</feature>
<feature type="region of interest" description="Disordered" evidence="1">
    <location>
        <begin position="1"/>
        <end position="50"/>
    </location>
</feature>